<dbReference type="PANTHER" id="PTHR43591">
    <property type="entry name" value="METHYLTRANSFERASE"/>
    <property type="match status" value="1"/>
</dbReference>
<feature type="domain" description="Methyltransferase type 11" evidence="1">
    <location>
        <begin position="59"/>
        <end position="154"/>
    </location>
</feature>
<dbReference type="PANTHER" id="PTHR43591:SF24">
    <property type="entry name" value="2-METHOXY-6-POLYPRENYL-1,4-BENZOQUINOL METHYLASE, MITOCHONDRIAL"/>
    <property type="match status" value="1"/>
</dbReference>
<accession>A0ABT3YCV6</accession>
<dbReference type="InterPro" id="IPR013216">
    <property type="entry name" value="Methyltransf_11"/>
</dbReference>
<organism evidence="2 3">
    <name type="scientific">Hoeflea ulvae</name>
    <dbReference type="NCBI Taxonomy" id="2983764"/>
    <lineage>
        <taxon>Bacteria</taxon>
        <taxon>Pseudomonadati</taxon>
        <taxon>Pseudomonadota</taxon>
        <taxon>Alphaproteobacteria</taxon>
        <taxon>Hyphomicrobiales</taxon>
        <taxon>Rhizobiaceae</taxon>
        <taxon>Hoeflea</taxon>
    </lineage>
</organism>
<name>A0ABT3YCV6_9HYPH</name>
<dbReference type="Gene3D" id="3.40.50.150">
    <property type="entry name" value="Vaccinia Virus protein VP39"/>
    <property type="match status" value="1"/>
</dbReference>
<dbReference type="RefSeq" id="WP_267614887.1">
    <property type="nucleotide sequence ID" value="NZ_JAOVZQ010000001.1"/>
</dbReference>
<dbReference type="SUPFAM" id="SSF53335">
    <property type="entry name" value="S-adenosyl-L-methionine-dependent methyltransferases"/>
    <property type="match status" value="1"/>
</dbReference>
<dbReference type="GO" id="GO:0032259">
    <property type="term" value="P:methylation"/>
    <property type="evidence" value="ECO:0007669"/>
    <property type="project" value="UniProtKB-KW"/>
</dbReference>
<keyword evidence="2" id="KW-0808">Transferase</keyword>
<evidence type="ECO:0000313" key="3">
    <source>
        <dbReference type="Proteomes" id="UP001081283"/>
    </source>
</evidence>
<gene>
    <name evidence="2" type="ORF">OEG82_06755</name>
</gene>
<dbReference type="CDD" id="cd02440">
    <property type="entry name" value="AdoMet_MTases"/>
    <property type="match status" value="1"/>
</dbReference>
<dbReference type="InterPro" id="IPR029063">
    <property type="entry name" value="SAM-dependent_MTases_sf"/>
</dbReference>
<dbReference type="Pfam" id="PF08241">
    <property type="entry name" value="Methyltransf_11"/>
    <property type="match status" value="1"/>
</dbReference>
<keyword evidence="3" id="KW-1185">Reference proteome</keyword>
<protein>
    <submittedName>
        <fullName evidence="2">Class I SAM-dependent methyltransferase</fullName>
    </submittedName>
</protein>
<comment type="caution">
    <text evidence="2">The sequence shown here is derived from an EMBL/GenBank/DDBJ whole genome shotgun (WGS) entry which is preliminary data.</text>
</comment>
<dbReference type="EMBL" id="JAOVZQ010000001">
    <property type="protein sequence ID" value="MCY0093718.1"/>
    <property type="molecule type" value="Genomic_DNA"/>
</dbReference>
<evidence type="ECO:0000259" key="1">
    <source>
        <dbReference type="Pfam" id="PF08241"/>
    </source>
</evidence>
<dbReference type="GO" id="GO:0008168">
    <property type="term" value="F:methyltransferase activity"/>
    <property type="evidence" value="ECO:0007669"/>
    <property type="project" value="UniProtKB-KW"/>
</dbReference>
<sequence length="268" mass="29767">MSGMSQNYGLRDEIKAYWSLRAESFDSQPGHEIFSEPERAAWHQLIIRHLGPGEQRRVLDLASGTGVVAHLLDDLGFEVTGMDWAEPMLARARAKARLRERPLRFLMGDAEKTMEPDNSYDVITNRHLVWTLVDPEAAFAEWLRVLKPGGQLLIVDGDFVNSGLPARLANAVARAIARLRPGASGNAQPATMMETHNSILSRVYFSGGARAEAVVALLARAGFENIVIDTDMRAIHRAQKNNFPFLKRIERATQHRYAICASKPAGKV</sequence>
<proteinExistence type="predicted"/>
<reference evidence="2" key="1">
    <citation type="submission" date="2022-10" db="EMBL/GenBank/DDBJ databases">
        <title>Hoeflea sp. J2-29, isolated from marine algae.</title>
        <authorList>
            <person name="Kristyanto S."/>
            <person name="Kim J.M."/>
            <person name="Jeon C.O."/>
        </authorList>
    </citation>
    <scope>NUCLEOTIDE SEQUENCE</scope>
    <source>
        <strain evidence="2">J2-29</strain>
    </source>
</reference>
<keyword evidence="2" id="KW-0489">Methyltransferase</keyword>
<dbReference type="Proteomes" id="UP001081283">
    <property type="component" value="Unassembled WGS sequence"/>
</dbReference>
<evidence type="ECO:0000313" key="2">
    <source>
        <dbReference type="EMBL" id="MCY0093718.1"/>
    </source>
</evidence>